<dbReference type="AlphaFoldDB" id="A0A4S8L2V3"/>
<dbReference type="EMBL" id="ML179707">
    <property type="protein sequence ID" value="THU82804.1"/>
    <property type="molecule type" value="Genomic_DNA"/>
</dbReference>
<dbReference type="InterPro" id="IPR012098">
    <property type="entry name" value="SND3_fun"/>
</dbReference>
<gene>
    <name evidence="1" type="ORF">K435DRAFT_871959</name>
</gene>
<accession>A0A4S8L2V3</accession>
<keyword evidence="2" id="KW-1185">Reference proteome</keyword>
<evidence type="ECO:0000313" key="2">
    <source>
        <dbReference type="Proteomes" id="UP000297245"/>
    </source>
</evidence>
<name>A0A4S8L2V3_DENBC</name>
<evidence type="ECO:0000313" key="1">
    <source>
        <dbReference type="EMBL" id="THU82804.1"/>
    </source>
</evidence>
<protein>
    <submittedName>
        <fullName evidence="1">Uncharacterized protein</fullName>
    </submittedName>
</protein>
<dbReference type="Proteomes" id="UP000297245">
    <property type="component" value="Unassembled WGS sequence"/>
</dbReference>
<proteinExistence type="predicted"/>
<reference evidence="1 2" key="1">
    <citation type="journal article" date="2019" name="Nat. Ecol. Evol.">
        <title>Megaphylogeny resolves global patterns of mushroom evolution.</title>
        <authorList>
            <person name="Varga T."/>
            <person name="Krizsan K."/>
            <person name="Foldi C."/>
            <person name="Dima B."/>
            <person name="Sanchez-Garcia M."/>
            <person name="Sanchez-Ramirez S."/>
            <person name="Szollosi G.J."/>
            <person name="Szarkandi J.G."/>
            <person name="Papp V."/>
            <person name="Albert L."/>
            <person name="Andreopoulos W."/>
            <person name="Angelini C."/>
            <person name="Antonin V."/>
            <person name="Barry K.W."/>
            <person name="Bougher N.L."/>
            <person name="Buchanan P."/>
            <person name="Buyck B."/>
            <person name="Bense V."/>
            <person name="Catcheside P."/>
            <person name="Chovatia M."/>
            <person name="Cooper J."/>
            <person name="Damon W."/>
            <person name="Desjardin D."/>
            <person name="Finy P."/>
            <person name="Geml J."/>
            <person name="Haridas S."/>
            <person name="Hughes K."/>
            <person name="Justo A."/>
            <person name="Karasinski D."/>
            <person name="Kautmanova I."/>
            <person name="Kiss B."/>
            <person name="Kocsube S."/>
            <person name="Kotiranta H."/>
            <person name="LaButti K.M."/>
            <person name="Lechner B.E."/>
            <person name="Liimatainen K."/>
            <person name="Lipzen A."/>
            <person name="Lukacs Z."/>
            <person name="Mihaltcheva S."/>
            <person name="Morgado L.N."/>
            <person name="Niskanen T."/>
            <person name="Noordeloos M.E."/>
            <person name="Ohm R.A."/>
            <person name="Ortiz-Santana B."/>
            <person name="Ovrebo C."/>
            <person name="Racz N."/>
            <person name="Riley R."/>
            <person name="Savchenko A."/>
            <person name="Shiryaev A."/>
            <person name="Soop K."/>
            <person name="Spirin V."/>
            <person name="Szebenyi C."/>
            <person name="Tomsovsky M."/>
            <person name="Tulloss R.E."/>
            <person name="Uehling J."/>
            <person name="Grigoriev I.V."/>
            <person name="Vagvolgyi C."/>
            <person name="Papp T."/>
            <person name="Martin F.M."/>
            <person name="Miettinen O."/>
            <person name="Hibbett D.S."/>
            <person name="Nagy L.G."/>
        </authorList>
    </citation>
    <scope>NUCLEOTIDE SEQUENCE [LARGE SCALE GENOMIC DNA]</scope>
    <source>
        <strain evidence="1 2">CBS 962.96</strain>
    </source>
</reference>
<dbReference type="GO" id="GO:0045047">
    <property type="term" value="P:protein targeting to ER"/>
    <property type="evidence" value="ECO:0007669"/>
    <property type="project" value="InterPro"/>
</dbReference>
<sequence>MSGYGVRGQRAYVRCPLTTLQVKNEDDQTVLKYDEPITQMSLNQEPNLVTTTSVRDYDLSKGSKACVSFLLSHPKFSSVIPLLPFPITFKKLPLTYAPSSCTPSPYINS</sequence>
<dbReference type="OrthoDB" id="18139at2759"/>
<dbReference type="GO" id="GO:0005783">
    <property type="term" value="C:endoplasmic reticulum"/>
    <property type="evidence" value="ECO:0007669"/>
    <property type="project" value="InterPro"/>
</dbReference>
<dbReference type="Pfam" id="PF10032">
    <property type="entry name" value="Pho88"/>
    <property type="match status" value="1"/>
</dbReference>
<organism evidence="1 2">
    <name type="scientific">Dendrothele bispora (strain CBS 962.96)</name>
    <dbReference type="NCBI Taxonomy" id="1314807"/>
    <lineage>
        <taxon>Eukaryota</taxon>
        <taxon>Fungi</taxon>
        <taxon>Dikarya</taxon>
        <taxon>Basidiomycota</taxon>
        <taxon>Agaricomycotina</taxon>
        <taxon>Agaricomycetes</taxon>
        <taxon>Agaricomycetidae</taxon>
        <taxon>Agaricales</taxon>
        <taxon>Agaricales incertae sedis</taxon>
        <taxon>Dendrothele</taxon>
    </lineage>
</organism>